<dbReference type="RefSeq" id="XP_060288092.1">
    <property type="nucleotide sequence ID" value="XM_060432650.1"/>
</dbReference>
<dbReference type="PANTHER" id="PTHR43662">
    <property type="match status" value="1"/>
</dbReference>
<organism evidence="3 4">
    <name type="scientific">Phialemonium atrogriseum</name>
    <dbReference type="NCBI Taxonomy" id="1093897"/>
    <lineage>
        <taxon>Eukaryota</taxon>
        <taxon>Fungi</taxon>
        <taxon>Dikarya</taxon>
        <taxon>Ascomycota</taxon>
        <taxon>Pezizomycotina</taxon>
        <taxon>Sordariomycetes</taxon>
        <taxon>Sordariomycetidae</taxon>
        <taxon>Cephalothecales</taxon>
        <taxon>Cephalothecaceae</taxon>
        <taxon>Phialemonium</taxon>
    </lineage>
</organism>
<proteinExistence type="predicted"/>
<name>A0AAJ0C825_9PEZI</name>
<protein>
    <recommendedName>
        <fullName evidence="2">DUF1996 domain-containing protein</fullName>
    </recommendedName>
</protein>
<dbReference type="InterPro" id="IPR018535">
    <property type="entry name" value="DUF1996"/>
</dbReference>
<reference evidence="3" key="1">
    <citation type="submission" date="2023-06" db="EMBL/GenBank/DDBJ databases">
        <title>Genome-scale phylogeny and comparative genomics of the fungal order Sordariales.</title>
        <authorList>
            <consortium name="Lawrence Berkeley National Laboratory"/>
            <person name="Hensen N."/>
            <person name="Bonometti L."/>
            <person name="Westerberg I."/>
            <person name="Brannstrom I.O."/>
            <person name="Guillou S."/>
            <person name="Cros-Aarteil S."/>
            <person name="Calhoun S."/>
            <person name="Haridas S."/>
            <person name="Kuo A."/>
            <person name="Mondo S."/>
            <person name="Pangilinan J."/>
            <person name="Riley R."/>
            <person name="Labutti K."/>
            <person name="Andreopoulos B."/>
            <person name="Lipzen A."/>
            <person name="Chen C."/>
            <person name="Yanf M."/>
            <person name="Daum C."/>
            <person name="Ng V."/>
            <person name="Clum A."/>
            <person name="Steindorff A."/>
            <person name="Ohm R."/>
            <person name="Martin F."/>
            <person name="Silar P."/>
            <person name="Natvig D."/>
            <person name="Lalanne C."/>
            <person name="Gautier V."/>
            <person name="Ament-Velasquez S.L."/>
            <person name="Kruys A."/>
            <person name="Hutchinson M.I."/>
            <person name="Powell A.J."/>
            <person name="Barry K."/>
            <person name="Miller A.N."/>
            <person name="Grigoriev I.V."/>
            <person name="Debuchy R."/>
            <person name="Gladieux P."/>
            <person name="Thoren M.H."/>
            <person name="Johannesson H."/>
        </authorList>
    </citation>
    <scope>NUCLEOTIDE SEQUENCE</scope>
    <source>
        <strain evidence="3">8032-3</strain>
    </source>
</reference>
<accession>A0AAJ0C825</accession>
<feature type="signal peptide" evidence="1">
    <location>
        <begin position="1"/>
        <end position="19"/>
    </location>
</feature>
<evidence type="ECO:0000313" key="3">
    <source>
        <dbReference type="EMBL" id="KAK1771879.1"/>
    </source>
</evidence>
<evidence type="ECO:0000313" key="4">
    <source>
        <dbReference type="Proteomes" id="UP001244011"/>
    </source>
</evidence>
<evidence type="ECO:0000259" key="2">
    <source>
        <dbReference type="Pfam" id="PF09362"/>
    </source>
</evidence>
<keyword evidence="4" id="KW-1185">Reference proteome</keyword>
<evidence type="ECO:0000256" key="1">
    <source>
        <dbReference type="SAM" id="SignalP"/>
    </source>
</evidence>
<feature type="chain" id="PRO_5042564447" description="DUF1996 domain-containing protein" evidence="1">
    <location>
        <begin position="20"/>
        <end position="340"/>
    </location>
</feature>
<gene>
    <name evidence="3" type="ORF">QBC33DRAFT_616070</name>
</gene>
<comment type="caution">
    <text evidence="3">The sequence shown here is derived from an EMBL/GenBank/DDBJ whole genome shotgun (WGS) entry which is preliminary data.</text>
</comment>
<dbReference type="Pfam" id="PF09362">
    <property type="entry name" value="DUF1996"/>
    <property type="match status" value="1"/>
</dbReference>
<dbReference type="EMBL" id="MU838998">
    <property type="protein sequence ID" value="KAK1771879.1"/>
    <property type="molecule type" value="Genomic_DNA"/>
</dbReference>
<sequence>MHWRSLVLAAAAIAPGANAAATLRFSCSQLVVDRLDPLVNPGMLPSPHLHQVVGGNTFNASMDPSTLDPPTAATCTSCTPTEDFSNYWTAVLFFRARNGTFHRVSTLGNPLGYGEATGGQTVYYLSSGKVTAFKPGFRMTVGDPTFRTAAQIRKYPMLTYTCLQTSSTRSGATTGFPTAACKVGIMVSIRFPTCWDGQNLDSPDHQSHVAYPAAGGQCPATHPVTIPQVFYETYWDTTPFNNRADWPADGSQPFVWSFGDSTGYGNHGDYVFGWKGDALQRAMDTGCNSDLFTNAINCPTLKTQTIQQSNKCTRKREVNENLDGWLTELPGGMPVTGNKA</sequence>
<dbReference type="GeneID" id="85315837"/>
<dbReference type="Proteomes" id="UP001244011">
    <property type="component" value="Unassembled WGS sequence"/>
</dbReference>
<dbReference type="PANTHER" id="PTHR43662:SF13">
    <property type="entry name" value="DUF1996 DOMAIN-CONTAINING PROTEIN"/>
    <property type="match status" value="1"/>
</dbReference>
<dbReference type="AlphaFoldDB" id="A0AAJ0C825"/>
<keyword evidence="1" id="KW-0732">Signal</keyword>
<feature type="domain" description="DUF1996" evidence="2">
    <location>
        <begin position="36"/>
        <end position="274"/>
    </location>
</feature>